<proteinExistence type="predicted"/>
<gene>
    <name evidence="1" type="ORF">Tco025E_07992</name>
</gene>
<keyword evidence="2" id="KW-1185">Reference proteome</keyword>
<dbReference type="Gene3D" id="3.80.10.10">
    <property type="entry name" value="Ribonuclease Inhibitor"/>
    <property type="match status" value="2"/>
</dbReference>
<dbReference type="Proteomes" id="UP000284403">
    <property type="component" value="Unassembled WGS sequence"/>
</dbReference>
<protein>
    <submittedName>
        <fullName evidence="1">Leucine richcontaining 57</fullName>
    </submittedName>
</protein>
<name>A0A422NFM0_9TRYP</name>
<dbReference type="InterPro" id="IPR032675">
    <property type="entry name" value="LRR_dom_sf"/>
</dbReference>
<dbReference type="SUPFAM" id="SSF52047">
    <property type="entry name" value="RNI-like"/>
    <property type="match status" value="1"/>
</dbReference>
<organism evidence="1 2">
    <name type="scientific">Trypanosoma conorhini</name>
    <dbReference type="NCBI Taxonomy" id="83891"/>
    <lineage>
        <taxon>Eukaryota</taxon>
        <taxon>Discoba</taxon>
        <taxon>Euglenozoa</taxon>
        <taxon>Kinetoplastea</taxon>
        <taxon>Metakinetoplastina</taxon>
        <taxon>Trypanosomatida</taxon>
        <taxon>Trypanosomatidae</taxon>
        <taxon>Trypanosoma</taxon>
    </lineage>
</organism>
<dbReference type="GeneID" id="40321603"/>
<sequence length="301" mass="33095">MGVDISRERINGAAATGVLVASRCKLHSWRTIVKVLAKLPNLRGVALDRNRLSKPLLSGVMRLGMWSTLRTLDLSSNDLTCACVLGVLGGCELSKKHKRHTDCSRVVYPLESLNLSNNRLHQLPLLLLELFPKLRRLFCRGNKAPLEIEGGFAARVGSGAALTTIDLGCSQLRKFYLLDGAAANAAPAEPLFPSLSELLLDGNCLGGTFTLISSRWKGPKTGHFPLLKTINLASQKELLERVDPSVYVVAPSLHMVILAGNARQDAMMEDLRHSEEYQPWTKWRRCGVDKQLRFTGTAALM</sequence>
<dbReference type="PROSITE" id="PS51450">
    <property type="entry name" value="LRR"/>
    <property type="match status" value="1"/>
</dbReference>
<dbReference type="EMBL" id="MKKU01000685">
    <property type="protein sequence ID" value="RNF04274.1"/>
    <property type="molecule type" value="Genomic_DNA"/>
</dbReference>
<dbReference type="OrthoDB" id="272149at2759"/>
<comment type="caution">
    <text evidence="1">The sequence shown here is derived from an EMBL/GenBank/DDBJ whole genome shotgun (WGS) entry which is preliminary data.</text>
</comment>
<reference evidence="1 2" key="1">
    <citation type="journal article" date="2018" name="BMC Genomics">
        <title>Genomic comparison of Trypanosoma conorhini and Trypanosoma rangeli to Trypanosoma cruzi strains of high and low virulence.</title>
        <authorList>
            <person name="Bradwell K.R."/>
            <person name="Koparde V.N."/>
            <person name="Matveyev A.V."/>
            <person name="Serrano M.G."/>
            <person name="Alves J.M."/>
            <person name="Parikh H."/>
            <person name="Huang B."/>
            <person name="Lee V."/>
            <person name="Espinosa-Alvarez O."/>
            <person name="Ortiz P.A."/>
            <person name="Costa-Martins A.G."/>
            <person name="Teixeira M.M."/>
            <person name="Buck G.A."/>
        </authorList>
    </citation>
    <scope>NUCLEOTIDE SEQUENCE [LARGE SCALE GENOMIC DNA]</scope>
    <source>
        <strain evidence="1 2">025E</strain>
    </source>
</reference>
<dbReference type="AlphaFoldDB" id="A0A422NFM0"/>
<evidence type="ECO:0000313" key="1">
    <source>
        <dbReference type="EMBL" id="RNF04274.1"/>
    </source>
</evidence>
<dbReference type="RefSeq" id="XP_029225015.1">
    <property type="nucleotide sequence ID" value="XM_029374849.1"/>
</dbReference>
<evidence type="ECO:0000313" key="2">
    <source>
        <dbReference type="Proteomes" id="UP000284403"/>
    </source>
</evidence>
<accession>A0A422NFM0</accession>
<dbReference type="InterPro" id="IPR001611">
    <property type="entry name" value="Leu-rich_rpt"/>
</dbReference>